<reference evidence="1 2" key="1">
    <citation type="submission" date="2014-06" db="EMBL/GenBank/DDBJ databases">
        <authorList>
            <consortium name="DOE Joint Genome Institute"/>
            <person name="Kuo A."/>
            <person name="Kohler A."/>
            <person name="Nagy L.G."/>
            <person name="Floudas D."/>
            <person name="Copeland A."/>
            <person name="Barry K.W."/>
            <person name="Cichocki N."/>
            <person name="Veneault-Fourrey C."/>
            <person name="LaButti K."/>
            <person name="Lindquist E.A."/>
            <person name="Lipzen A."/>
            <person name="Lundell T."/>
            <person name="Morin E."/>
            <person name="Murat C."/>
            <person name="Sun H."/>
            <person name="Tunlid A."/>
            <person name="Henrissat B."/>
            <person name="Grigoriev I.V."/>
            <person name="Hibbett D.S."/>
            <person name="Martin F."/>
            <person name="Nordberg H.P."/>
            <person name="Cantor M.N."/>
            <person name="Hua S.X."/>
        </authorList>
    </citation>
    <scope>NUCLEOTIDE SEQUENCE [LARGE SCALE GENOMIC DNA]</scope>
    <source>
        <strain evidence="1 2">ATCC 200175</strain>
    </source>
</reference>
<evidence type="ECO:0000313" key="1">
    <source>
        <dbReference type="EMBL" id="KIJ10433.1"/>
    </source>
</evidence>
<protein>
    <submittedName>
        <fullName evidence="1">Uncharacterized protein</fullName>
    </submittedName>
</protein>
<sequence length="152" mass="17230">MYVSQRYMEEPENEEAMVRIQGALACKDLPPFMVLPRNPNAPKHIKQSITLAGFGVVQFNQGYKWIQVLGIPLARNYVKGALLPFQGNKMFDQPALNIGNRYFTSRDRVDNQPTVQFGPSIDPQGIPACMSGSNFMHVEDNVVEFFQFSERT</sequence>
<dbReference type="EMBL" id="KN819406">
    <property type="protein sequence ID" value="KIJ10433.1"/>
    <property type="molecule type" value="Genomic_DNA"/>
</dbReference>
<dbReference type="Proteomes" id="UP000053647">
    <property type="component" value="Unassembled WGS sequence"/>
</dbReference>
<proteinExistence type="predicted"/>
<evidence type="ECO:0000313" key="2">
    <source>
        <dbReference type="Proteomes" id="UP000053647"/>
    </source>
</evidence>
<keyword evidence="2" id="KW-1185">Reference proteome</keyword>
<gene>
    <name evidence="1" type="ORF">PAXINDRAFT_16587</name>
</gene>
<dbReference type="OrthoDB" id="3269456at2759"/>
<organism evidence="1 2">
    <name type="scientific">Paxillus involutus ATCC 200175</name>
    <dbReference type="NCBI Taxonomy" id="664439"/>
    <lineage>
        <taxon>Eukaryota</taxon>
        <taxon>Fungi</taxon>
        <taxon>Dikarya</taxon>
        <taxon>Basidiomycota</taxon>
        <taxon>Agaricomycotina</taxon>
        <taxon>Agaricomycetes</taxon>
        <taxon>Agaricomycetidae</taxon>
        <taxon>Boletales</taxon>
        <taxon>Paxilineae</taxon>
        <taxon>Paxillaceae</taxon>
        <taxon>Paxillus</taxon>
    </lineage>
</organism>
<dbReference type="HOGENOM" id="CLU_1722945_0_0_1"/>
<accession>A0A0C9TI44</accession>
<name>A0A0C9TI44_PAXIN</name>
<reference evidence="2" key="2">
    <citation type="submission" date="2015-01" db="EMBL/GenBank/DDBJ databases">
        <title>Evolutionary Origins and Diversification of the Mycorrhizal Mutualists.</title>
        <authorList>
            <consortium name="DOE Joint Genome Institute"/>
            <consortium name="Mycorrhizal Genomics Consortium"/>
            <person name="Kohler A."/>
            <person name="Kuo A."/>
            <person name="Nagy L.G."/>
            <person name="Floudas D."/>
            <person name="Copeland A."/>
            <person name="Barry K.W."/>
            <person name="Cichocki N."/>
            <person name="Veneault-Fourrey C."/>
            <person name="LaButti K."/>
            <person name="Lindquist E.A."/>
            <person name="Lipzen A."/>
            <person name="Lundell T."/>
            <person name="Morin E."/>
            <person name="Murat C."/>
            <person name="Riley R."/>
            <person name="Ohm R."/>
            <person name="Sun H."/>
            <person name="Tunlid A."/>
            <person name="Henrissat B."/>
            <person name="Grigoriev I.V."/>
            <person name="Hibbett D.S."/>
            <person name="Martin F."/>
        </authorList>
    </citation>
    <scope>NUCLEOTIDE SEQUENCE [LARGE SCALE GENOMIC DNA]</scope>
    <source>
        <strain evidence="2">ATCC 200175</strain>
    </source>
</reference>
<dbReference type="AlphaFoldDB" id="A0A0C9TI44"/>